<dbReference type="InterPro" id="IPR001128">
    <property type="entry name" value="Cyt_P450"/>
</dbReference>
<evidence type="ECO:0008006" key="12">
    <source>
        <dbReference type="Google" id="ProtNLM"/>
    </source>
</evidence>
<organism evidence="10 11">
    <name type="scientific">Coptis chinensis</name>
    <dbReference type="NCBI Taxonomy" id="261450"/>
    <lineage>
        <taxon>Eukaryota</taxon>
        <taxon>Viridiplantae</taxon>
        <taxon>Streptophyta</taxon>
        <taxon>Embryophyta</taxon>
        <taxon>Tracheophyta</taxon>
        <taxon>Spermatophyta</taxon>
        <taxon>Magnoliopsida</taxon>
        <taxon>Ranunculales</taxon>
        <taxon>Ranunculaceae</taxon>
        <taxon>Coptidoideae</taxon>
        <taxon>Coptis</taxon>
    </lineage>
</organism>
<keyword evidence="7" id="KW-0560">Oxidoreductase</keyword>
<dbReference type="PANTHER" id="PTHR47947">
    <property type="entry name" value="CYTOCHROME P450 82C3-RELATED"/>
    <property type="match status" value="1"/>
</dbReference>
<keyword evidence="9" id="KW-0472">Membrane</keyword>
<evidence type="ECO:0000256" key="8">
    <source>
        <dbReference type="ARBA" id="ARBA00023004"/>
    </source>
</evidence>
<dbReference type="GO" id="GO:0044550">
    <property type="term" value="P:secondary metabolite biosynthetic process"/>
    <property type="evidence" value="ECO:0007669"/>
    <property type="project" value="UniProtKB-ARBA"/>
</dbReference>
<dbReference type="GO" id="GO:0020037">
    <property type="term" value="F:heme binding"/>
    <property type="evidence" value="ECO:0007669"/>
    <property type="project" value="InterPro"/>
</dbReference>
<dbReference type="InterPro" id="IPR036396">
    <property type="entry name" value="Cyt_P450_sf"/>
</dbReference>
<dbReference type="GO" id="GO:0004497">
    <property type="term" value="F:monooxygenase activity"/>
    <property type="evidence" value="ECO:0007669"/>
    <property type="project" value="InterPro"/>
</dbReference>
<dbReference type="AlphaFoldDB" id="A0A835M0A8"/>
<dbReference type="PRINTS" id="PR00463">
    <property type="entry name" value="EP450I"/>
</dbReference>
<gene>
    <name evidence="10" type="ORF">IFM89_034103</name>
</gene>
<accession>A0A835M0A8</accession>
<protein>
    <recommendedName>
        <fullName evidence="12">Cytochrome P450</fullName>
    </recommendedName>
</protein>
<evidence type="ECO:0000313" key="11">
    <source>
        <dbReference type="Proteomes" id="UP000631114"/>
    </source>
</evidence>
<reference evidence="10 11" key="1">
    <citation type="submission" date="2020-10" db="EMBL/GenBank/DDBJ databases">
        <title>The Coptis chinensis genome and diversification of protoberbering-type alkaloids.</title>
        <authorList>
            <person name="Wang B."/>
            <person name="Shu S."/>
            <person name="Song C."/>
            <person name="Liu Y."/>
        </authorList>
    </citation>
    <scope>NUCLEOTIDE SEQUENCE [LARGE SCALE GENOMIC DNA]</scope>
    <source>
        <strain evidence="10">HL-2020</strain>
        <tissue evidence="10">Leaf</tissue>
    </source>
</reference>
<keyword evidence="8" id="KW-0408">Iron</keyword>
<evidence type="ECO:0000256" key="4">
    <source>
        <dbReference type="ARBA" id="ARBA00022692"/>
    </source>
</evidence>
<dbReference type="EMBL" id="JADFTS010000004">
    <property type="protein sequence ID" value="KAF9611632.1"/>
    <property type="molecule type" value="Genomic_DNA"/>
</dbReference>
<evidence type="ECO:0000256" key="5">
    <source>
        <dbReference type="ARBA" id="ARBA00022723"/>
    </source>
</evidence>
<keyword evidence="11" id="KW-1185">Reference proteome</keyword>
<evidence type="ECO:0000256" key="1">
    <source>
        <dbReference type="ARBA" id="ARBA00001971"/>
    </source>
</evidence>
<keyword evidence="5" id="KW-0479">Metal-binding</keyword>
<dbReference type="SUPFAM" id="SSF48264">
    <property type="entry name" value="Cytochrome P450"/>
    <property type="match status" value="1"/>
</dbReference>
<dbReference type="InterPro" id="IPR050651">
    <property type="entry name" value="Plant_Cytochrome_P450_Monoox"/>
</dbReference>
<name>A0A835M0A8_9MAGN</name>
<dbReference type="GO" id="GO:0005506">
    <property type="term" value="F:iron ion binding"/>
    <property type="evidence" value="ECO:0007669"/>
    <property type="project" value="InterPro"/>
</dbReference>
<proteinExistence type="predicted"/>
<dbReference type="Gene3D" id="1.10.630.10">
    <property type="entry name" value="Cytochrome P450"/>
    <property type="match status" value="1"/>
</dbReference>
<dbReference type="GO" id="GO:0016020">
    <property type="term" value="C:membrane"/>
    <property type="evidence" value="ECO:0007669"/>
    <property type="project" value="UniProtKB-SubCell"/>
</dbReference>
<evidence type="ECO:0000256" key="3">
    <source>
        <dbReference type="ARBA" id="ARBA00022617"/>
    </source>
</evidence>
<comment type="subcellular location">
    <subcellularLocation>
        <location evidence="2">Membrane</location>
    </subcellularLocation>
</comment>
<dbReference type="OrthoDB" id="1936837at2759"/>
<comment type="caution">
    <text evidence="10">The sequence shown here is derived from an EMBL/GenBank/DDBJ whole genome shotgun (WGS) entry which is preliminary data.</text>
</comment>
<dbReference type="PANTHER" id="PTHR47947:SF26">
    <property type="entry name" value="CYTOCHROME P450"/>
    <property type="match status" value="1"/>
</dbReference>
<comment type="cofactor">
    <cofactor evidence="1">
        <name>heme</name>
        <dbReference type="ChEBI" id="CHEBI:30413"/>
    </cofactor>
</comment>
<evidence type="ECO:0000256" key="7">
    <source>
        <dbReference type="ARBA" id="ARBA00023002"/>
    </source>
</evidence>
<dbReference type="Pfam" id="PF00067">
    <property type="entry name" value="p450"/>
    <property type="match status" value="1"/>
</dbReference>
<evidence type="ECO:0000256" key="2">
    <source>
        <dbReference type="ARBA" id="ARBA00004370"/>
    </source>
</evidence>
<keyword evidence="6" id="KW-1133">Transmembrane helix</keyword>
<evidence type="ECO:0000313" key="10">
    <source>
        <dbReference type="EMBL" id="KAF9611632.1"/>
    </source>
</evidence>
<evidence type="ECO:0000256" key="6">
    <source>
        <dbReference type="ARBA" id="ARBA00022989"/>
    </source>
</evidence>
<dbReference type="InterPro" id="IPR002401">
    <property type="entry name" value="Cyt_P450_E_grp-I"/>
</dbReference>
<keyword evidence="3" id="KW-0349">Heme</keyword>
<evidence type="ECO:0000256" key="9">
    <source>
        <dbReference type="ARBA" id="ARBA00023136"/>
    </source>
</evidence>
<dbReference type="GO" id="GO:0016705">
    <property type="term" value="F:oxidoreductase activity, acting on paired donors, with incorporation or reduction of molecular oxygen"/>
    <property type="evidence" value="ECO:0007669"/>
    <property type="project" value="InterPro"/>
</dbReference>
<dbReference type="Proteomes" id="UP000631114">
    <property type="component" value="Unassembled WGS sequence"/>
</dbReference>
<keyword evidence="4" id="KW-0812">Transmembrane</keyword>
<sequence>MGYNYALFAFGAYGLCWREARKIAILEFLSISRLLRHVRASEVSTSIKELYQVWQANCHNPDGSILLEMKKWFGDLTLNVVVRMVARKRYFGASAKMDDDEGRGFQKGIKDFFHLIGLFVVFDAVPFLRWFDFQGHEKAMKTTAEQLDSILQRWLEEHRQGKFNGGTKSEPDFMDVMLSILEDKKLFGYQAGNVNKAMCLADTTLVTLTLTLALLLNNRHILKKVQEEIDEHIGKDRQVDESDIDKLEYLQAIVKETLRLYSAAALPAQHEAIEDCTVAGFHKTPVNGLRKLHDATVKTHKRDFSKRKRIAFRNAGGESHTATTQMARTISKGEANLLALELAVNAASEAGKVEWKLLLSKGMLDKQGNYFWRLQTLSTGFGDYK</sequence>